<evidence type="ECO:0000313" key="10">
    <source>
        <dbReference type="EMBL" id="CAD7238274.1"/>
    </source>
</evidence>
<feature type="binding site" evidence="9">
    <location>
        <position position="135"/>
    </location>
    <ligand>
        <name>S-adenosyl-L-methionine</name>
        <dbReference type="ChEBI" id="CHEBI:59789"/>
    </ligand>
</feature>
<keyword evidence="4" id="KW-0698">rRNA processing</keyword>
<dbReference type="PRINTS" id="PR02008">
    <property type="entry name" value="RCMTFAMILY"/>
</dbReference>
<name>A0A7R8WZU6_9CRUS</name>
<feature type="binding site" evidence="9">
    <location>
        <position position="106"/>
    </location>
    <ligand>
        <name>S-adenosyl-L-methionine</name>
        <dbReference type="ChEBI" id="CHEBI:59789"/>
    </ligand>
</feature>
<evidence type="ECO:0000256" key="4">
    <source>
        <dbReference type="ARBA" id="ARBA00022552"/>
    </source>
</evidence>
<proteinExistence type="inferred from homology"/>
<dbReference type="Gene3D" id="3.40.50.150">
    <property type="entry name" value="Vaccinia Virus protein VP39"/>
    <property type="match status" value="1"/>
</dbReference>
<dbReference type="Gene3D" id="3.30.70.1170">
    <property type="entry name" value="Sun protein, domain 3"/>
    <property type="match status" value="1"/>
</dbReference>
<comment type="subcellular location">
    <subcellularLocation>
        <location evidence="1">Cytoplasm</location>
    </subcellularLocation>
</comment>
<dbReference type="PROSITE" id="PS51686">
    <property type="entry name" value="SAM_MT_RSMB_NOP"/>
    <property type="match status" value="1"/>
</dbReference>
<dbReference type="GO" id="GO:0009383">
    <property type="term" value="F:rRNA (cytosine-C5-)-methyltransferase activity"/>
    <property type="evidence" value="ECO:0007669"/>
    <property type="project" value="TreeGrafter"/>
</dbReference>
<evidence type="ECO:0000256" key="3">
    <source>
        <dbReference type="ARBA" id="ARBA00022490"/>
    </source>
</evidence>
<dbReference type="SUPFAM" id="SSF53335">
    <property type="entry name" value="S-adenosyl-L-methionine-dependent methyltransferases"/>
    <property type="match status" value="1"/>
</dbReference>
<keyword evidence="3" id="KW-0963">Cytoplasm</keyword>
<dbReference type="PANTHER" id="PTHR22807">
    <property type="entry name" value="NOP2 YEAST -RELATED NOL1/NOP2/FMU SUN DOMAIN-CONTAINING"/>
    <property type="match status" value="1"/>
</dbReference>
<evidence type="ECO:0000256" key="5">
    <source>
        <dbReference type="ARBA" id="ARBA00022603"/>
    </source>
</evidence>
<evidence type="ECO:0000256" key="1">
    <source>
        <dbReference type="ARBA" id="ARBA00004496"/>
    </source>
</evidence>
<reference evidence="10" key="1">
    <citation type="submission" date="2020-11" db="EMBL/GenBank/DDBJ databases">
        <authorList>
            <person name="Tran Van P."/>
        </authorList>
    </citation>
    <scope>NUCLEOTIDE SEQUENCE</scope>
</reference>
<dbReference type="InterPro" id="IPR049560">
    <property type="entry name" value="MeTrfase_RsmB-F_NOP2_cat"/>
</dbReference>
<keyword evidence="6 9" id="KW-0808">Transferase</keyword>
<dbReference type="EMBL" id="OB698812">
    <property type="protein sequence ID" value="CAD7238274.1"/>
    <property type="molecule type" value="Genomic_DNA"/>
</dbReference>
<dbReference type="GO" id="GO:0003723">
    <property type="term" value="F:RNA binding"/>
    <property type="evidence" value="ECO:0007669"/>
    <property type="project" value="UniProtKB-UniRule"/>
</dbReference>
<dbReference type="FunFam" id="3.40.50.150:FF:000022">
    <property type="entry name" value="Ribosomal RNA small subunit methyltransferase B"/>
    <property type="match status" value="1"/>
</dbReference>
<feature type="active site" description="Nucleophile" evidence="9">
    <location>
        <position position="207"/>
    </location>
</feature>
<protein>
    <submittedName>
        <fullName evidence="10">Uncharacterized protein</fullName>
    </submittedName>
</protein>
<evidence type="ECO:0000256" key="9">
    <source>
        <dbReference type="PROSITE-ProRule" id="PRU01023"/>
    </source>
</evidence>
<feature type="binding site" evidence="9">
    <location>
        <position position="154"/>
    </location>
    <ligand>
        <name>S-adenosyl-L-methionine</name>
        <dbReference type="ChEBI" id="CHEBI:59789"/>
    </ligand>
</feature>
<dbReference type="InterPro" id="IPR023267">
    <property type="entry name" value="RCMT"/>
</dbReference>
<dbReference type="InterPro" id="IPR054728">
    <property type="entry name" value="RsmB-like_ferredoxin"/>
</dbReference>
<dbReference type="OrthoDB" id="260824at2759"/>
<feature type="binding site" evidence="9">
    <location>
        <begin position="83"/>
        <end position="89"/>
    </location>
    <ligand>
        <name>S-adenosyl-L-methionine</name>
        <dbReference type="ChEBI" id="CHEBI:59789"/>
    </ligand>
</feature>
<dbReference type="InterPro" id="IPR029063">
    <property type="entry name" value="SAM-dependent_MTases_sf"/>
</dbReference>
<evidence type="ECO:0000256" key="7">
    <source>
        <dbReference type="ARBA" id="ARBA00022691"/>
    </source>
</evidence>
<dbReference type="PROSITE" id="PS01153">
    <property type="entry name" value="NOL1_NOP2_SUN"/>
    <property type="match status" value="1"/>
</dbReference>
<gene>
    <name evidence="10" type="ORF">CTOB1V02_LOCUS16089</name>
</gene>
<sequence>MTVRVNRRYGTVADYQQRLRQVGLAADFIPEATDALRLATPVGVQQLPEFDQGHVSVQDAAAQLAGAYLQRHACVGGRLLDACAAPGGKTAHALELGSFSQVVALDQDALRLQRVAQTLTRLGFDDSSIQLQAVDASEVTQWWDGQAFDAVLLDAPCSGTGVIRRHPDIKLLRRDSDLATLVGLQALLMDRLWTTLKPGGFMLYATCSILKTENEQQVVAFLERTHDALLLEDTRQILPGENDMDGFFYAPLRKQT</sequence>
<keyword evidence="5 9" id="KW-0489">Methyltransferase</keyword>
<evidence type="ECO:0000256" key="2">
    <source>
        <dbReference type="ARBA" id="ARBA00007494"/>
    </source>
</evidence>
<dbReference type="InterPro" id="IPR001678">
    <property type="entry name" value="MeTrfase_RsmB-F_NOP2_dom"/>
</dbReference>
<dbReference type="Pfam" id="PF01189">
    <property type="entry name" value="Methyltr_RsmB-F"/>
    <property type="match status" value="1"/>
</dbReference>
<dbReference type="CDD" id="cd02440">
    <property type="entry name" value="AdoMet_MTases"/>
    <property type="match status" value="1"/>
</dbReference>
<keyword evidence="8 9" id="KW-0694">RNA-binding</keyword>
<dbReference type="GO" id="GO:0005829">
    <property type="term" value="C:cytosol"/>
    <property type="evidence" value="ECO:0007669"/>
    <property type="project" value="TreeGrafter"/>
</dbReference>
<comment type="similarity">
    <text evidence="2 9">Belongs to the class I-like SAM-binding methyltransferase superfamily. RsmB/NOP family.</text>
</comment>
<dbReference type="InterPro" id="IPR018314">
    <property type="entry name" value="RsmB/NOL1/NOP2-like_CS"/>
</dbReference>
<dbReference type="GO" id="GO:0070475">
    <property type="term" value="P:rRNA base methylation"/>
    <property type="evidence" value="ECO:0007669"/>
    <property type="project" value="TreeGrafter"/>
</dbReference>
<accession>A0A7R8WZU6</accession>
<keyword evidence="7 9" id="KW-0949">S-adenosyl-L-methionine</keyword>
<evidence type="ECO:0000256" key="6">
    <source>
        <dbReference type="ARBA" id="ARBA00022679"/>
    </source>
</evidence>
<organism evidence="10">
    <name type="scientific">Cyprideis torosa</name>
    <dbReference type="NCBI Taxonomy" id="163714"/>
    <lineage>
        <taxon>Eukaryota</taxon>
        <taxon>Metazoa</taxon>
        <taxon>Ecdysozoa</taxon>
        <taxon>Arthropoda</taxon>
        <taxon>Crustacea</taxon>
        <taxon>Oligostraca</taxon>
        <taxon>Ostracoda</taxon>
        <taxon>Podocopa</taxon>
        <taxon>Podocopida</taxon>
        <taxon>Cytherocopina</taxon>
        <taxon>Cytheroidea</taxon>
        <taxon>Cytherideidae</taxon>
        <taxon>Cyprideis</taxon>
    </lineage>
</organism>
<evidence type="ECO:0000256" key="8">
    <source>
        <dbReference type="ARBA" id="ARBA00022884"/>
    </source>
</evidence>
<dbReference type="PANTHER" id="PTHR22807:SF61">
    <property type="entry name" value="NOL1_NOP2_SUN FAMILY PROTEIN _ ANTITERMINATION NUSB DOMAIN-CONTAINING PROTEIN"/>
    <property type="match status" value="1"/>
</dbReference>
<dbReference type="Pfam" id="PF22458">
    <property type="entry name" value="RsmF-B_ferredox"/>
    <property type="match status" value="1"/>
</dbReference>
<dbReference type="AlphaFoldDB" id="A0A7R8WZU6"/>